<evidence type="ECO:0000313" key="1">
    <source>
        <dbReference type="EMBL" id="NQX31222.1"/>
    </source>
</evidence>
<comment type="caution">
    <text evidence="1">The sequence shown here is derived from an EMBL/GenBank/DDBJ whole genome shotgun (WGS) entry which is preliminary data.</text>
</comment>
<dbReference type="Proteomes" id="UP000762110">
    <property type="component" value="Unassembled WGS sequence"/>
</dbReference>
<protein>
    <recommendedName>
        <fullName evidence="3">Response regulator receiver domain-containing protein</fullName>
    </recommendedName>
</protein>
<evidence type="ECO:0000313" key="2">
    <source>
        <dbReference type="Proteomes" id="UP000762110"/>
    </source>
</evidence>
<dbReference type="Gene3D" id="3.40.50.2300">
    <property type="match status" value="1"/>
</dbReference>
<proteinExistence type="predicted"/>
<dbReference type="InterPro" id="IPR011006">
    <property type="entry name" value="CheY-like_superfamily"/>
</dbReference>
<sequence>MPQIAIIDDNIDLSGTLKKTIAHYFKKFGSTFSIITQQPFHDIDDYFGFVDTNDVCLLILDERLNDKPSMDGNPVHYLGNELVVELRKQLKDFPIVMITTFSDQDDVQAKENEFEYLLNRDDITANEETANLYIPRIIRAAQRYLDTNNKELSEYNELTKKIASGGSTSEDVERLEALQIKLELPIVGYDDRKVWLDQYEDHIKELELLKALINEKLNAK</sequence>
<dbReference type="SUPFAM" id="SSF52172">
    <property type="entry name" value="CheY-like"/>
    <property type="match status" value="1"/>
</dbReference>
<keyword evidence="2" id="KW-1185">Reference proteome</keyword>
<gene>
    <name evidence="1" type="ORF">HQN85_05780</name>
</gene>
<reference evidence="1 2" key="1">
    <citation type="submission" date="2020-05" db="EMBL/GenBank/DDBJ databases">
        <title>Description of Pedobacter foliorum sp. nov.</title>
        <authorList>
            <person name="Qi S."/>
            <person name="Carlier A."/>
            <person name="Cnockaert M."/>
            <person name="Vandamme P."/>
        </authorList>
    </citation>
    <scope>NUCLEOTIDE SEQUENCE [LARGE SCALE GENOMIC DNA]</scope>
    <source>
        <strain evidence="1 2">LMG 31300</strain>
    </source>
</reference>
<dbReference type="EMBL" id="JABMKV010000001">
    <property type="protein sequence ID" value="NQX31222.1"/>
    <property type="molecule type" value="Genomic_DNA"/>
</dbReference>
<evidence type="ECO:0008006" key="3">
    <source>
        <dbReference type="Google" id="ProtNLM"/>
    </source>
</evidence>
<organism evidence="1 2">
    <name type="scientific">Pedobacter boryungensis</name>
    <dbReference type="NCBI Taxonomy" id="869962"/>
    <lineage>
        <taxon>Bacteria</taxon>
        <taxon>Pseudomonadati</taxon>
        <taxon>Bacteroidota</taxon>
        <taxon>Sphingobacteriia</taxon>
        <taxon>Sphingobacteriales</taxon>
        <taxon>Sphingobacteriaceae</taxon>
        <taxon>Pedobacter</taxon>
    </lineage>
</organism>
<accession>A0ABX2DBP0</accession>
<name>A0ABX2DBP0_9SPHI</name>
<dbReference type="RefSeq" id="WP_173269833.1">
    <property type="nucleotide sequence ID" value="NZ_JABMKV010000001.1"/>
</dbReference>